<dbReference type="Gene3D" id="3.40.50.150">
    <property type="entry name" value="Vaccinia Virus protein VP39"/>
    <property type="match status" value="1"/>
</dbReference>
<reference evidence="12" key="1">
    <citation type="journal article" date="2023" name="Commun. Biol.">
        <title>Genome analysis of Parmales, the sister group of diatoms, reveals the evolutionary specialization of diatoms from phago-mixotrophs to photoautotrophs.</title>
        <authorList>
            <person name="Ban H."/>
            <person name="Sato S."/>
            <person name="Yoshikawa S."/>
            <person name="Yamada K."/>
            <person name="Nakamura Y."/>
            <person name="Ichinomiya M."/>
            <person name="Sato N."/>
            <person name="Blanc-Mathieu R."/>
            <person name="Endo H."/>
            <person name="Kuwata A."/>
            <person name="Ogata H."/>
        </authorList>
    </citation>
    <scope>NUCLEOTIDE SEQUENCE [LARGE SCALE GENOMIC DNA]</scope>
    <source>
        <strain evidence="12">NIES 3699</strain>
    </source>
</reference>
<evidence type="ECO:0000256" key="8">
    <source>
        <dbReference type="ARBA" id="ARBA00023242"/>
    </source>
</evidence>
<dbReference type="PANTHER" id="PTHR14614">
    <property type="entry name" value="HEPATOCELLULAR CARCINOMA-ASSOCIATED ANTIGEN"/>
    <property type="match status" value="1"/>
</dbReference>
<keyword evidence="5" id="KW-0489">Methyltransferase</keyword>
<evidence type="ECO:0000256" key="2">
    <source>
        <dbReference type="ARBA" id="ARBA00004496"/>
    </source>
</evidence>
<keyword evidence="7" id="KW-0949">S-adenosyl-L-methionine</keyword>
<name>A0A9W7FGU1_9STRA</name>
<dbReference type="EMBL" id="BRXX01000434">
    <property type="protein sequence ID" value="GMI11834.1"/>
    <property type="molecule type" value="Genomic_DNA"/>
</dbReference>
<dbReference type="GO" id="GO:0018064">
    <property type="term" value="F:protein-L-histidine N-tele-methyltransferase activity"/>
    <property type="evidence" value="ECO:0007669"/>
    <property type="project" value="UniProtKB-EC"/>
</dbReference>
<feature type="region of interest" description="Disordered" evidence="10">
    <location>
        <begin position="1"/>
        <end position="37"/>
    </location>
</feature>
<proteinExistence type="inferred from homology"/>
<keyword evidence="4" id="KW-0963">Cytoplasm</keyword>
<keyword evidence="12" id="KW-1185">Reference proteome</keyword>
<comment type="caution">
    <text evidence="11">The sequence shown here is derived from an EMBL/GenBank/DDBJ whole genome shotgun (WGS) entry which is preliminary data.</text>
</comment>
<evidence type="ECO:0000256" key="5">
    <source>
        <dbReference type="ARBA" id="ARBA00022603"/>
    </source>
</evidence>
<evidence type="ECO:0000313" key="12">
    <source>
        <dbReference type="Proteomes" id="UP001165160"/>
    </source>
</evidence>
<dbReference type="EC" id="2.1.1.85" evidence="3"/>
<feature type="compositionally biased region" description="Low complexity" evidence="10">
    <location>
        <begin position="9"/>
        <end position="23"/>
    </location>
</feature>
<evidence type="ECO:0000256" key="10">
    <source>
        <dbReference type="SAM" id="MobiDB-lite"/>
    </source>
</evidence>
<dbReference type="Proteomes" id="UP001165160">
    <property type="component" value="Unassembled WGS sequence"/>
</dbReference>
<dbReference type="GO" id="GO:0005634">
    <property type="term" value="C:nucleus"/>
    <property type="evidence" value="ECO:0007669"/>
    <property type="project" value="UniProtKB-SubCell"/>
</dbReference>
<comment type="subcellular location">
    <subcellularLocation>
        <location evidence="2">Cytoplasm</location>
    </subcellularLocation>
    <subcellularLocation>
        <location evidence="1">Nucleus</location>
    </subcellularLocation>
</comment>
<sequence length="252" mass="27818">MSDFAFNFLSPSAPTSAPTSAPNSSPPSSPTPLLSPVEYIPPSNPLLPPSSPHPLYPSILLVNPPTSLQDLPSTHDLTEGFEGGHKTWESSVDLLSVLKPHPNSSILELGCGTSLPTLHLLSLSPSSTATVLDYNLSVLTSITFPNFHINNLSPRVKFFSGDWNLMEGFWDVIIMSETVYTPAKTLETYNLLRKHLKKNGTGYVGGKRFYFGCGGGMGEFCRQIEGEMWEWERRVFEDGESNIRDVVVMKWK</sequence>
<organism evidence="11 12">
    <name type="scientific">Triparma verrucosa</name>
    <dbReference type="NCBI Taxonomy" id="1606542"/>
    <lineage>
        <taxon>Eukaryota</taxon>
        <taxon>Sar</taxon>
        <taxon>Stramenopiles</taxon>
        <taxon>Ochrophyta</taxon>
        <taxon>Bolidophyceae</taxon>
        <taxon>Parmales</taxon>
        <taxon>Triparmaceae</taxon>
        <taxon>Triparma</taxon>
    </lineage>
</organism>
<evidence type="ECO:0000256" key="9">
    <source>
        <dbReference type="ARBA" id="ARBA00038126"/>
    </source>
</evidence>
<dbReference type="InterPro" id="IPR019410">
    <property type="entry name" value="Methyltransf_16"/>
</dbReference>
<evidence type="ECO:0000256" key="6">
    <source>
        <dbReference type="ARBA" id="ARBA00022679"/>
    </source>
</evidence>
<comment type="similarity">
    <text evidence="9">Belongs to the methyltransferase superfamily. METTL18 family.</text>
</comment>
<dbReference type="InterPro" id="IPR029063">
    <property type="entry name" value="SAM-dependent_MTases_sf"/>
</dbReference>
<evidence type="ECO:0000313" key="11">
    <source>
        <dbReference type="EMBL" id="GMI11834.1"/>
    </source>
</evidence>
<evidence type="ECO:0000256" key="7">
    <source>
        <dbReference type="ARBA" id="ARBA00022691"/>
    </source>
</evidence>
<dbReference type="GO" id="GO:0032259">
    <property type="term" value="P:methylation"/>
    <property type="evidence" value="ECO:0007669"/>
    <property type="project" value="UniProtKB-KW"/>
</dbReference>
<gene>
    <name evidence="11" type="ORF">TrVE_jg6536</name>
</gene>
<dbReference type="GO" id="GO:0005737">
    <property type="term" value="C:cytoplasm"/>
    <property type="evidence" value="ECO:0007669"/>
    <property type="project" value="UniProtKB-SubCell"/>
</dbReference>
<keyword evidence="8" id="KW-0539">Nucleus</keyword>
<dbReference type="AlphaFoldDB" id="A0A9W7FGU1"/>
<keyword evidence="6" id="KW-0808">Transferase</keyword>
<accession>A0A9W7FGU1</accession>
<dbReference type="PANTHER" id="PTHR14614:SF39">
    <property type="entry name" value="HISTIDINE PROTEIN METHYLTRANSFERASE 1 HOMOLOG"/>
    <property type="match status" value="1"/>
</dbReference>
<protein>
    <recommendedName>
        <fullName evidence="3">protein-histidine N-methyltransferase</fullName>
        <ecNumber evidence="3">2.1.1.85</ecNumber>
    </recommendedName>
</protein>
<evidence type="ECO:0000256" key="4">
    <source>
        <dbReference type="ARBA" id="ARBA00022490"/>
    </source>
</evidence>
<evidence type="ECO:0000256" key="3">
    <source>
        <dbReference type="ARBA" id="ARBA00012533"/>
    </source>
</evidence>
<evidence type="ECO:0000256" key="1">
    <source>
        <dbReference type="ARBA" id="ARBA00004123"/>
    </source>
</evidence>
<dbReference type="SUPFAM" id="SSF53335">
    <property type="entry name" value="S-adenosyl-L-methionine-dependent methyltransferases"/>
    <property type="match status" value="1"/>
</dbReference>